<dbReference type="InterPro" id="IPR000489">
    <property type="entry name" value="Pterin-binding_dom"/>
</dbReference>
<dbReference type="PROSITE" id="PS50972">
    <property type="entry name" value="PTERIN_BINDING"/>
    <property type="match status" value="1"/>
</dbReference>
<dbReference type="AlphaFoldDB" id="A0A7V3RIF7"/>
<keyword evidence="5 10" id="KW-0808">Transferase</keyword>
<dbReference type="GO" id="GO:0004156">
    <property type="term" value="F:dihydropteroate synthase activity"/>
    <property type="evidence" value="ECO:0007669"/>
    <property type="project" value="UniProtKB-EC"/>
</dbReference>
<evidence type="ECO:0000256" key="4">
    <source>
        <dbReference type="ARBA" id="ARBA00012458"/>
    </source>
</evidence>
<evidence type="ECO:0000256" key="3">
    <source>
        <dbReference type="ARBA" id="ARBA00004763"/>
    </source>
</evidence>
<evidence type="ECO:0000313" key="10">
    <source>
        <dbReference type="EMBL" id="HGE78664.1"/>
    </source>
</evidence>
<keyword evidence="7" id="KW-0460">Magnesium</keyword>
<evidence type="ECO:0000256" key="7">
    <source>
        <dbReference type="ARBA" id="ARBA00022842"/>
    </source>
</evidence>
<dbReference type="NCBIfam" id="TIGR01496">
    <property type="entry name" value="DHPS"/>
    <property type="match status" value="1"/>
</dbReference>
<evidence type="ECO:0000256" key="6">
    <source>
        <dbReference type="ARBA" id="ARBA00022723"/>
    </source>
</evidence>
<dbReference type="Gene3D" id="3.20.20.20">
    <property type="entry name" value="Dihydropteroate synthase-like"/>
    <property type="match status" value="1"/>
</dbReference>
<comment type="catalytic activity">
    <reaction evidence="1">
        <text>(7,8-dihydropterin-6-yl)methyl diphosphate + 4-aminobenzoate = 7,8-dihydropteroate + diphosphate</text>
        <dbReference type="Rhea" id="RHEA:19949"/>
        <dbReference type="ChEBI" id="CHEBI:17836"/>
        <dbReference type="ChEBI" id="CHEBI:17839"/>
        <dbReference type="ChEBI" id="CHEBI:33019"/>
        <dbReference type="ChEBI" id="CHEBI:72950"/>
        <dbReference type="EC" id="2.5.1.15"/>
    </reaction>
</comment>
<dbReference type="GO" id="GO:0046656">
    <property type="term" value="P:folic acid biosynthetic process"/>
    <property type="evidence" value="ECO:0007669"/>
    <property type="project" value="UniProtKB-KW"/>
</dbReference>
<dbReference type="Pfam" id="PF00809">
    <property type="entry name" value="Pterin_bind"/>
    <property type="match status" value="1"/>
</dbReference>
<name>A0A7V3RIF7_UNCW3</name>
<keyword evidence="8" id="KW-0289">Folate biosynthesis</keyword>
<evidence type="ECO:0000256" key="8">
    <source>
        <dbReference type="ARBA" id="ARBA00022909"/>
    </source>
</evidence>
<dbReference type="GO" id="GO:0005829">
    <property type="term" value="C:cytosol"/>
    <property type="evidence" value="ECO:0007669"/>
    <property type="project" value="TreeGrafter"/>
</dbReference>
<dbReference type="EMBL" id="DTOZ01000165">
    <property type="protein sequence ID" value="HGE78664.1"/>
    <property type="molecule type" value="Genomic_DNA"/>
</dbReference>
<protein>
    <recommendedName>
        <fullName evidence="4">dihydropteroate synthase</fullName>
        <ecNumber evidence="4">2.5.1.15</ecNumber>
    </recommendedName>
</protein>
<gene>
    <name evidence="10" type="primary">folP</name>
    <name evidence="10" type="ORF">ENX68_06700</name>
</gene>
<comment type="cofactor">
    <cofactor evidence="2">
        <name>Mg(2+)</name>
        <dbReference type="ChEBI" id="CHEBI:18420"/>
    </cofactor>
</comment>
<reference evidence="10" key="1">
    <citation type="journal article" date="2020" name="mSystems">
        <title>Genome- and Community-Level Interaction Insights into Carbon Utilization and Element Cycling Functions of Hydrothermarchaeota in Hydrothermal Sediment.</title>
        <authorList>
            <person name="Zhou Z."/>
            <person name="Liu Y."/>
            <person name="Xu W."/>
            <person name="Pan J."/>
            <person name="Luo Z.H."/>
            <person name="Li M."/>
        </authorList>
    </citation>
    <scope>NUCLEOTIDE SEQUENCE [LARGE SCALE GENOMIC DNA]</scope>
    <source>
        <strain evidence="10">SpSt-961</strain>
    </source>
</reference>
<dbReference type="PANTHER" id="PTHR20941:SF1">
    <property type="entry name" value="FOLIC ACID SYNTHESIS PROTEIN FOL1"/>
    <property type="match status" value="1"/>
</dbReference>
<comment type="pathway">
    <text evidence="3">Cofactor biosynthesis; tetrahydrofolate biosynthesis; 7,8-dihydrofolate from 2-amino-4-hydroxy-6-hydroxymethyl-7,8-dihydropteridine diphosphate and 4-aminobenzoate: step 1/2.</text>
</comment>
<dbReference type="InterPro" id="IPR045031">
    <property type="entry name" value="DHP_synth-like"/>
</dbReference>
<sequence>MMEILQNLRPEQLLAELKEIGVSPESYPIFLKKAESKIIKIKRLSPAQANVLKQIALICGADIAIPRDAYFGSKNRRFDVLLFANHREIEKIVNRLQEQPWMDGIKDMLSGVLKPEEVPVLKIGEKEIHFNRTYIMGIINISPDSFYSGSRYTTISAVKRVLEEMEEEGADFIDIGAESTRPGSKMLDGKEEIERLKYVLPVVIKSAKIPVSVDTYKAEVAKFALDCGTHMINDISGLGFSHPDKKLAQVIARYKASLVIMHIQGNPETMQINPQYKNLMSEIKEFLRERIDFAIQNGIDQKRIVIDPGLGFGKKLEHNYEIIERLAELKIFNRPILVGHSRKSFIGNPFNLPPEERLEGTLGVTALLIKNGASIIRVHDVLESKRVAQLIDKIVR</sequence>
<keyword evidence="6" id="KW-0479">Metal-binding</keyword>
<dbReference type="SUPFAM" id="SSF51717">
    <property type="entry name" value="Dihydropteroate synthetase-like"/>
    <property type="match status" value="1"/>
</dbReference>
<proteinExistence type="predicted"/>
<dbReference type="InterPro" id="IPR011005">
    <property type="entry name" value="Dihydropteroate_synth-like_sf"/>
</dbReference>
<dbReference type="CDD" id="cd00739">
    <property type="entry name" value="DHPS"/>
    <property type="match status" value="1"/>
</dbReference>
<evidence type="ECO:0000256" key="2">
    <source>
        <dbReference type="ARBA" id="ARBA00001946"/>
    </source>
</evidence>
<dbReference type="GO" id="GO:0046872">
    <property type="term" value="F:metal ion binding"/>
    <property type="evidence" value="ECO:0007669"/>
    <property type="project" value="UniProtKB-KW"/>
</dbReference>
<evidence type="ECO:0000256" key="1">
    <source>
        <dbReference type="ARBA" id="ARBA00000012"/>
    </source>
</evidence>
<feature type="domain" description="Pterin-binding" evidence="9">
    <location>
        <begin position="133"/>
        <end position="389"/>
    </location>
</feature>
<evidence type="ECO:0000259" key="9">
    <source>
        <dbReference type="PROSITE" id="PS50972"/>
    </source>
</evidence>
<dbReference type="PANTHER" id="PTHR20941">
    <property type="entry name" value="FOLATE SYNTHESIS PROTEINS"/>
    <property type="match status" value="1"/>
</dbReference>
<dbReference type="GO" id="GO:0046654">
    <property type="term" value="P:tetrahydrofolate biosynthetic process"/>
    <property type="evidence" value="ECO:0007669"/>
    <property type="project" value="TreeGrafter"/>
</dbReference>
<comment type="caution">
    <text evidence="10">The sequence shown here is derived from an EMBL/GenBank/DDBJ whole genome shotgun (WGS) entry which is preliminary data.</text>
</comment>
<dbReference type="InterPro" id="IPR006390">
    <property type="entry name" value="DHP_synth_dom"/>
</dbReference>
<organism evidence="10">
    <name type="scientific">candidate division WOR-3 bacterium</name>
    <dbReference type="NCBI Taxonomy" id="2052148"/>
    <lineage>
        <taxon>Bacteria</taxon>
        <taxon>Bacteria division WOR-3</taxon>
    </lineage>
</organism>
<dbReference type="EC" id="2.5.1.15" evidence="4"/>
<accession>A0A7V3RIF7</accession>
<evidence type="ECO:0000256" key="5">
    <source>
        <dbReference type="ARBA" id="ARBA00022679"/>
    </source>
</evidence>